<sequence>MRTENYVESESEEESISLEAFLTGPARKHQRSEQGRIEVQDLPNSESSSRTRKQKTSVGKPEKNGMKVVKALREIVGREGLGPLNYKALAEKINVPLNLLEFFQASPDAAKELRKMSQRLNIRKGPRPGNKAKKKAKISADSASVEVDRKNTESRETLTQ</sequence>
<dbReference type="EMBL" id="JNVN01000633">
    <property type="protein sequence ID" value="KHJ34878.1"/>
    <property type="molecule type" value="Genomic_DNA"/>
</dbReference>
<evidence type="ECO:0000313" key="3">
    <source>
        <dbReference type="Proteomes" id="UP000030854"/>
    </source>
</evidence>
<feature type="region of interest" description="Disordered" evidence="1">
    <location>
        <begin position="1"/>
        <end position="65"/>
    </location>
</feature>
<accession>A0A0B1P9F9</accession>
<keyword evidence="3" id="KW-1185">Reference proteome</keyword>
<name>A0A0B1P9F9_UNCNE</name>
<dbReference type="Proteomes" id="UP000030854">
    <property type="component" value="Unassembled WGS sequence"/>
</dbReference>
<gene>
    <name evidence="2" type="ORF">EV44_g4346</name>
</gene>
<reference evidence="2 3" key="1">
    <citation type="journal article" date="2014" name="BMC Genomics">
        <title>Adaptive genomic structural variation in the grape powdery mildew pathogen, Erysiphe necator.</title>
        <authorList>
            <person name="Jones L."/>
            <person name="Riaz S."/>
            <person name="Morales-Cruz A."/>
            <person name="Amrine K.C."/>
            <person name="McGuire B."/>
            <person name="Gubler W.D."/>
            <person name="Walker M.A."/>
            <person name="Cantu D."/>
        </authorList>
    </citation>
    <scope>NUCLEOTIDE SEQUENCE [LARGE SCALE GENOMIC DNA]</scope>
    <source>
        <strain evidence="3">c</strain>
    </source>
</reference>
<feature type="compositionally biased region" description="Basic and acidic residues" evidence="1">
    <location>
        <begin position="146"/>
        <end position="160"/>
    </location>
</feature>
<comment type="caution">
    <text evidence="2">The sequence shown here is derived from an EMBL/GenBank/DDBJ whole genome shotgun (WGS) entry which is preliminary data.</text>
</comment>
<evidence type="ECO:0000313" key="2">
    <source>
        <dbReference type="EMBL" id="KHJ34878.1"/>
    </source>
</evidence>
<feature type="region of interest" description="Disordered" evidence="1">
    <location>
        <begin position="117"/>
        <end position="160"/>
    </location>
</feature>
<protein>
    <submittedName>
        <fullName evidence="2">Uncharacterized protein</fullName>
    </submittedName>
</protein>
<evidence type="ECO:0000256" key="1">
    <source>
        <dbReference type="SAM" id="MobiDB-lite"/>
    </source>
</evidence>
<feature type="compositionally biased region" description="Basic residues" evidence="1">
    <location>
        <begin position="121"/>
        <end position="137"/>
    </location>
</feature>
<proteinExistence type="predicted"/>
<dbReference type="HOGENOM" id="CLU_115072_0_0_1"/>
<dbReference type="AlphaFoldDB" id="A0A0B1P9F9"/>
<organism evidence="2 3">
    <name type="scientific">Uncinula necator</name>
    <name type="common">Grape powdery mildew</name>
    <dbReference type="NCBI Taxonomy" id="52586"/>
    <lineage>
        <taxon>Eukaryota</taxon>
        <taxon>Fungi</taxon>
        <taxon>Dikarya</taxon>
        <taxon>Ascomycota</taxon>
        <taxon>Pezizomycotina</taxon>
        <taxon>Leotiomycetes</taxon>
        <taxon>Erysiphales</taxon>
        <taxon>Erysiphaceae</taxon>
        <taxon>Erysiphe</taxon>
    </lineage>
</organism>
<feature type="compositionally biased region" description="Acidic residues" evidence="1">
    <location>
        <begin position="7"/>
        <end position="16"/>
    </location>
</feature>